<dbReference type="InterPro" id="IPR003607">
    <property type="entry name" value="HD/PDEase_dom"/>
</dbReference>
<dbReference type="SMART" id="SM00471">
    <property type="entry name" value="HDc"/>
    <property type="match status" value="1"/>
</dbReference>
<accession>A0ABS3KMD6</accession>
<dbReference type="CDD" id="cd00077">
    <property type="entry name" value="HDc"/>
    <property type="match status" value="1"/>
</dbReference>
<gene>
    <name evidence="2" type="ORF">IAI61_04080</name>
</gene>
<dbReference type="PANTHER" id="PTHR43155:SF2">
    <property type="entry name" value="CYCLIC DI-GMP PHOSPHODIESTERASE PA4108"/>
    <property type="match status" value="1"/>
</dbReference>
<dbReference type="SUPFAM" id="SSF109604">
    <property type="entry name" value="HD-domain/PDEase-like"/>
    <property type="match status" value="1"/>
</dbReference>
<feature type="domain" description="HD-GYP" evidence="1">
    <location>
        <begin position="24"/>
        <end position="220"/>
    </location>
</feature>
<dbReference type="PANTHER" id="PTHR43155">
    <property type="entry name" value="CYCLIC DI-GMP PHOSPHODIESTERASE PA4108-RELATED"/>
    <property type="match status" value="1"/>
</dbReference>
<dbReference type="NCBIfam" id="TIGR00277">
    <property type="entry name" value="HDIG"/>
    <property type="match status" value="1"/>
</dbReference>
<dbReference type="Pfam" id="PF13487">
    <property type="entry name" value="HD_5"/>
    <property type="match status" value="1"/>
</dbReference>
<dbReference type="PROSITE" id="PS51832">
    <property type="entry name" value="HD_GYP"/>
    <property type="match status" value="1"/>
</dbReference>
<sequence>MDGIAAATSTLPASAALGEPALAAGADLSRQSLRLLAALRTHHPASADHSIRVATVLLAMASTPAAQLGEPALVVAAGLMHDLGKLFLPVSLLDAARGLTAEETVAMRAHPGTGAETLTALRFPDAVVAAARDHHERWLGGGYPSGCRGITLSPLSRAVCVADAFVAMIEPGRSYRPRLTVAQALTEVEACSGTQFDPGFAAVLVQGLGPAFQQELGLDAAPGRWQPRERAGLLLSHRLEHALGLPPCPW</sequence>
<comment type="caution">
    <text evidence="2">The sequence shown here is derived from an EMBL/GenBank/DDBJ whole genome shotgun (WGS) entry which is preliminary data.</text>
</comment>
<dbReference type="Proteomes" id="UP001518989">
    <property type="component" value="Unassembled WGS sequence"/>
</dbReference>
<reference evidence="2 3" key="1">
    <citation type="submission" date="2020-09" db="EMBL/GenBank/DDBJ databases">
        <title>Roseomonas.</title>
        <authorList>
            <person name="Zhu W."/>
        </authorList>
    </citation>
    <scope>NUCLEOTIDE SEQUENCE [LARGE SCALE GENOMIC DNA]</scope>
    <source>
        <strain evidence="2 3">573</strain>
    </source>
</reference>
<organism evidence="2 3">
    <name type="scientific">Roseomonas haemaphysalidis</name>
    <dbReference type="NCBI Taxonomy" id="2768162"/>
    <lineage>
        <taxon>Bacteria</taxon>
        <taxon>Pseudomonadati</taxon>
        <taxon>Pseudomonadota</taxon>
        <taxon>Alphaproteobacteria</taxon>
        <taxon>Acetobacterales</taxon>
        <taxon>Roseomonadaceae</taxon>
        <taxon>Roseomonas</taxon>
    </lineage>
</organism>
<evidence type="ECO:0000259" key="1">
    <source>
        <dbReference type="PROSITE" id="PS51832"/>
    </source>
</evidence>
<dbReference type="InterPro" id="IPR006675">
    <property type="entry name" value="HDIG_dom"/>
</dbReference>
<dbReference type="InterPro" id="IPR037522">
    <property type="entry name" value="HD_GYP_dom"/>
</dbReference>
<dbReference type="Gene3D" id="1.10.3210.10">
    <property type="entry name" value="Hypothetical protein af1432"/>
    <property type="match status" value="1"/>
</dbReference>
<dbReference type="EMBL" id="JACTNG010000002">
    <property type="protein sequence ID" value="MBO1078197.1"/>
    <property type="molecule type" value="Genomic_DNA"/>
</dbReference>
<name>A0ABS3KMD6_9PROT</name>
<evidence type="ECO:0000313" key="2">
    <source>
        <dbReference type="EMBL" id="MBO1078197.1"/>
    </source>
</evidence>
<proteinExistence type="predicted"/>
<dbReference type="RefSeq" id="WP_207415635.1">
    <property type="nucleotide sequence ID" value="NZ_CP061177.1"/>
</dbReference>
<keyword evidence="3" id="KW-1185">Reference proteome</keyword>
<evidence type="ECO:0000313" key="3">
    <source>
        <dbReference type="Proteomes" id="UP001518989"/>
    </source>
</evidence>
<protein>
    <submittedName>
        <fullName evidence="2">HD domain-containing protein</fullName>
    </submittedName>
</protein>